<organism evidence="1 2">
    <name type="scientific">Moraxella oculi</name>
    <dbReference type="NCBI Taxonomy" id="2940516"/>
    <lineage>
        <taxon>Bacteria</taxon>
        <taxon>Pseudomonadati</taxon>
        <taxon>Pseudomonadota</taxon>
        <taxon>Gammaproteobacteria</taxon>
        <taxon>Moraxellales</taxon>
        <taxon>Moraxellaceae</taxon>
        <taxon>Moraxella</taxon>
    </lineage>
</organism>
<sequence>MRYQSSRPKRQFLAGVACPKCRTRDVVVQIQVFEPVFDEWIECTICNHSEHRPTMNEAATMRQEDGYGTDSVGVVKFK</sequence>
<accession>A0ABW8U6D1</accession>
<dbReference type="Proteomes" id="UP001624684">
    <property type="component" value="Unassembled WGS sequence"/>
</dbReference>
<evidence type="ECO:0000313" key="1">
    <source>
        <dbReference type="EMBL" id="MFL1732688.1"/>
    </source>
</evidence>
<comment type="caution">
    <text evidence="1">The sequence shown here is derived from an EMBL/GenBank/DDBJ whole genome shotgun (WGS) entry which is preliminary data.</text>
</comment>
<reference evidence="1 2" key="1">
    <citation type="submission" date="2024-11" db="EMBL/GenBank/DDBJ databases">
        <title>First Report of Moraxella oculi in Brazil in an Infectious Bovine Keratoconjunctivitis Outbreak.</title>
        <authorList>
            <person name="Carvalho C.V."/>
            <person name="Domingues R."/>
            <person name="Coutinho C."/>
            <person name="Honorio N.T.B.S."/>
            <person name="Faza D.R.L.R."/>
            <person name="Carvalho W.A."/>
            <person name="Machado A.B.F."/>
            <person name="Martins M.F."/>
            <person name="Gaspar E.B."/>
        </authorList>
    </citation>
    <scope>NUCLEOTIDE SEQUENCE [LARGE SCALE GENOMIC DNA]</scope>
    <source>
        <strain evidence="1 2">2117LE</strain>
    </source>
</reference>
<evidence type="ECO:0000313" key="2">
    <source>
        <dbReference type="Proteomes" id="UP001624684"/>
    </source>
</evidence>
<dbReference type="EMBL" id="JBJJXE010000010">
    <property type="protein sequence ID" value="MFL1732688.1"/>
    <property type="molecule type" value="Genomic_DNA"/>
</dbReference>
<keyword evidence="2" id="KW-1185">Reference proteome</keyword>
<protein>
    <recommendedName>
        <fullName evidence="3">Metal-binding protein (DUF2387)</fullName>
    </recommendedName>
</protein>
<name>A0ABW8U6D1_9GAMM</name>
<dbReference type="RefSeq" id="WP_249100632.1">
    <property type="nucleotide sequence ID" value="NZ_JAMBAQ010000011.1"/>
</dbReference>
<proteinExistence type="predicted"/>
<evidence type="ECO:0008006" key="3">
    <source>
        <dbReference type="Google" id="ProtNLM"/>
    </source>
</evidence>
<gene>
    <name evidence="1" type="ORF">ACJHVH_06730</name>
</gene>